<evidence type="ECO:0000313" key="3">
    <source>
        <dbReference type="Proteomes" id="UP001056824"/>
    </source>
</evidence>
<feature type="domain" description="HTH cro/C1-type" evidence="1">
    <location>
        <begin position="8"/>
        <end position="61"/>
    </location>
</feature>
<dbReference type="Proteomes" id="UP001056824">
    <property type="component" value="Segment"/>
</dbReference>
<dbReference type="CDD" id="cd00093">
    <property type="entry name" value="HTH_XRE"/>
    <property type="match status" value="1"/>
</dbReference>
<proteinExistence type="predicted"/>
<dbReference type="InterPro" id="IPR010982">
    <property type="entry name" value="Lambda_DNA-bd_dom_sf"/>
</dbReference>
<dbReference type="SMART" id="SM00530">
    <property type="entry name" value="HTH_XRE"/>
    <property type="match status" value="1"/>
</dbReference>
<dbReference type="Pfam" id="PF01381">
    <property type="entry name" value="HTH_3"/>
    <property type="match status" value="1"/>
</dbReference>
<reference evidence="2" key="1">
    <citation type="submission" date="2022-05" db="EMBL/GenBank/DDBJ databases">
        <title>The isolation and characterization of a broad host range Bcep22-like podovirus JC1.</title>
        <authorList>
            <person name="Davis C.M."/>
            <person name="Cole J."/>
            <person name="Dennis J."/>
        </authorList>
    </citation>
    <scope>NUCLEOTIDE SEQUENCE</scope>
</reference>
<dbReference type="SUPFAM" id="SSF47413">
    <property type="entry name" value="lambda repressor-like DNA-binding domains"/>
    <property type="match status" value="1"/>
</dbReference>
<evidence type="ECO:0000313" key="2">
    <source>
        <dbReference type="EMBL" id="USM11640.1"/>
    </source>
</evidence>
<dbReference type="Gene3D" id="1.10.260.40">
    <property type="entry name" value="lambda repressor-like DNA-binding domains"/>
    <property type="match status" value="1"/>
</dbReference>
<name>A0A9E7MNU9_9CAUD</name>
<dbReference type="InterPro" id="IPR001387">
    <property type="entry name" value="Cro/C1-type_HTH"/>
</dbReference>
<organism evidence="2 3">
    <name type="scientific">Burkholderia phage Carl1</name>
    <dbReference type="NCBI Taxonomy" id="2951185"/>
    <lineage>
        <taxon>Viruses</taxon>
        <taxon>Duplodnaviria</taxon>
        <taxon>Heunggongvirae</taxon>
        <taxon>Uroviricota</taxon>
        <taxon>Caudoviricetes</taxon>
        <taxon>Peduoviridae</taxon>
        <taxon>Kisquinquevirus</taxon>
        <taxon>Kisquinquevirus Carl1</taxon>
    </lineage>
</organism>
<dbReference type="EMBL" id="ON642070">
    <property type="protein sequence ID" value="USM11640.1"/>
    <property type="molecule type" value="Genomic_DNA"/>
</dbReference>
<keyword evidence="3" id="KW-1185">Reference proteome</keyword>
<protein>
    <submittedName>
        <fullName evidence="2">Immunity repressor</fullName>
    </submittedName>
</protein>
<dbReference type="PROSITE" id="PS50943">
    <property type="entry name" value="HTH_CROC1"/>
    <property type="match status" value="1"/>
</dbReference>
<gene>
    <name evidence="2" type="ORF">Carl1_39</name>
</gene>
<dbReference type="GO" id="GO:0003677">
    <property type="term" value="F:DNA binding"/>
    <property type="evidence" value="ECO:0007669"/>
    <property type="project" value="InterPro"/>
</dbReference>
<accession>A0A9E7MNU9</accession>
<sequence>MNSFAERLREERQRLGLNQTDFAAAGGVKRDAQQNYESGLRRPDSAYLEAIAVRGVDVAYLLTGQRSAAALRTDEEVLLAGYRALDTKGRAGVLGMIAGMTQQGATESASTKTAKVRQNFEGANIGQHVTGDVTAPFSINMGGSAGRKKKRES</sequence>
<evidence type="ECO:0000259" key="1">
    <source>
        <dbReference type="PROSITE" id="PS50943"/>
    </source>
</evidence>